<gene>
    <name evidence="1" type="ORF">METZ01_LOCUS9348</name>
</gene>
<evidence type="ECO:0000313" key="1">
    <source>
        <dbReference type="EMBL" id="SUZ56494.1"/>
    </source>
</evidence>
<dbReference type="AlphaFoldDB" id="A0A381NQV0"/>
<name>A0A381NQV0_9ZZZZ</name>
<organism evidence="1">
    <name type="scientific">marine metagenome</name>
    <dbReference type="NCBI Taxonomy" id="408172"/>
    <lineage>
        <taxon>unclassified sequences</taxon>
        <taxon>metagenomes</taxon>
        <taxon>ecological metagenomes</taxon>
    </lineage>
</organism>
<accession>A0A381NQV0</accession>
<sequence>VSISLEQLWPLPLILVLPFIWWVQRDSFSGFESRQRILQSVVRSMVLLLLIGALLQPTLLRSGNWQSVVYLLDLSASVSSASRLAAADWITQAHERGQPDHVQIMAFAGNTVSAADPDELRLMASGVQSGDGPCR</sequence>
<feature type="non-terminal residue" evidence="1">
    <location>
        <position position="1"/>
    </location>
</feature>
<evidence type="ECO:0008006" key="2">
    <source>
        <dbReference type="Google" id="ProtNLM"/>
    </source>
</evidence>
<reference evidence="1" key="1">
    <citation type="submission" date="2018-05" db="EMBL/GenBank/DDBJ databases">
        <authorList>
            <person name="Lanie J.A."/>
            <person name="Ng W.-L."/>
            <person name="Kazmierczak K.M."/>
            <person name="Andrzejewski T.M."/>
            <person name="Davidsen T.M."/>
            <person name="Wayne K.J."/>
            <person name="Tettelin H."/>
            <person name="Glass J.I."/>
            <person name="Rusch D."/>
            <person name="Podicherti R."/>
            <person name="Tsui H.-C.T."/>
            <person name="Winkler M.E."/>
        </authorList>
    </citation>
    <scope>NUCLEOTIDE SEQUENCE</scope>
</reference>
<dbReference type="EMBL" id="UINC01000505">
    <property type="protein sequence ID" value="SUZ56494.1"/>
    <property type="molecule type" value="Genomic_DNA"/>
</dbReference>
<protein>
    <recommendedName>
        <fullName evidence="2">VWFA domain-containing protein</fullName>
    </recommendedName>
</protein>
<proteinExistence type="predicted"/>